<dbReference type="PANTHER" id="PTHR22834">
    <property type="entry name" value="NUCLEAR FUSION PROTEIN FUS2"/>
    <property type="match status" value="1"/>
</dbReference>
<dbReference type="Gene3D" id="1.20.1270.60">
    <property type="entry name" value="Arfaptin homology (AH) domain/BAR domain"/>
    <property type="match status" value="1"/>
</dbReference>
<evidence type="ECO:0000256" key="1">
    <source>
        <dbReference type="SAM" id="Coils"/>
    </source>
</evidence>
<organism evidence="4 5">
    <name type="scientific">Cryomyces antarcticus</name>
    <dbReference type="NCBI Taxonomy" id="329879"/>
    <lineage>
        <taxon>Eukaryota</taxon>
        <taxon>Fungi</taxon>
        <taxon>Dikarya</taxon>
        <taxon>Ascomycota</taxon>
        <taxon>Pezizomycotina</taxon>
        <taxon>Dothideomycetes</taxon>
        <taxon>Dothideomycetes incertae sedis</taxon>
        <taxon>Cryomyces</taxon>
    </lineage>
</organism>
<evidence type="ECO:0000256" key="2">
    <source>
        <dbReference type="SAM" id="MobiDB-lite"/>
    </source>
</evidence>
<keyword evidence="5" id="KW-1185">Reference proteome</keyword>
<name>A0ABR0M6Y1_9PEZI</name>
<feature type="compositionally biased region" description="Acidic residues" evidence="2">
    <location>
        <begin position="97"/>
        <end position="107"/>
    </location>
</feature>
<dbReference type="PROSITE" id="PS50010">
    <property type="entry name" value="DH_2"/>
    <property type="match status" value="1"/>
</dbReference>
<proteinExistence type="predicted"/>
<feature type="coiled-coil region" evidence="1">
    <location>
        <begin position="655"/>
        <end position="689"/>
    </location>
</feature>
<gene>
    <name evidence="4" type="ORF">LTR16_003674</name>
</gene>
<protein>
    <recommendedName>
        <fullName evidence="3">DH domain-containing protein</fullName>
    </recommendedName>
</protein>
<feature type="region of interest" description="Disordered" evidence="2">
    <location>
        <begin position="88"/>
        <end position="109"/>
    </location>
</feature>
<dbReference type="EMBL" id="JAVRRA010000410">
    <property type="protein sequence ID" value="KAK5287792.1"/>
    <property type="molecule type" value="Genomic_DNA"/>
</dbReference>
<evidence type="ECO:0000313" key="4">
    <source>
        <dbReference type="EMBL" id="KAK5287792.1"/>
    </source>
</evidence>
<evidence type="ECO:0000313" key="5">
    <source>
        <dbReference type="Proteomes" id="UP001357485"/>
    </source>
</evidence>
<evidence type="ECO:0000259" key="3">
    <source>
        <dbReference type="PROSITE" id="PS50010"/>
    </source>
</evidence>
<feature type="compositionally biased region" description="Polar residues" evidence="2">
    <location>
        <begin position="408"/>
        <end position="422"/>
    </location>
</feature>
<dbReference type="Gene3D" id="1.20.900.10">
    <property type="entry name" value="Dbl homology (DH) domain"/>
    <property type="match status" value="1"/>
</dbReference>
<dbReference type="InterPro" id="IPR000219">
    <property type="entry name" value="DH_dom"/>
</dbReference>
<feature type="non-terminal residue" evidence="4">
    <location>
        <position position="844"/>
    </location>
</feature>
<dbReference type="InterPro" id="IPR051492">
    <property type="entry name" value="Dynamin-Rho_GEF"/>
</dbReference>
<sequence>MGNIPRTHTQEPLTGHTEFEMDESPVLGRVDDVAPTEIVPLKGDIDEPIVLQKLLQPATSAHVDGLLQPLHEQGTVLSQVMKMRQRSVSSASHTDFAEDTASDNDDTESIKIMLGETSTITQQDMWTGEDHERTEGLQSTEYNADVHEASSNEEASPEKFAPLQELSSVQPEGPISSRVGNQSPGDTPILTPWTPSLSSVHDGHLTLDSESYNVINRILEQYHDPTCTPQIRDELQRQFLSLSPDLARQGPWDHQRTHEYLENLLNGVTSPTLTATTFHSDEKNSSVATTVPAIHEPREGSPTDETLGTATVYEDAECHSPNVPDVFYSPQVVSDEGVATERASEANPGNQDVAWNAPREPDLDTSAGAEHEYRPIPPPKDWNYSPKPGAKHQAPAREERSPRRRSSFDTINTSVHHSSASLPNEVPRAPSLEHVTSEETALSPEQRRLKKRKFLIKEIVDTEFSYHHDMKIIEDMYKGTSTMISEEDRRILFGNSDQIVEFSLHLLDVLRQAASSVYTMPRSIRWRLKRGSMSTSHSGNTDQSSLNGPDIPEDEDDRQTTIGQAFGHNIARMEKVYSTYLKNNNAAAARLQKIQSQRHVAQWLHECQEAAKDITSAWDLGSLIVKPVQRLLKYPLLLKELLEVTPENHPDYAALDIAAREIVGVAQRIDEAKKRAELIDQVVNRKRKESDVRIGGLSKAFGRRTEKLRQQVGLSDAVEDPVYKAISEKWGGHYIILQVVMRDVERYLAEVQDFVDHHNGLVVAMEAIIDVGQSQLPEVESKWRRYAMAIRELTTTALPEHKAAVHKRVTDPLVTAIKLHVSPDMLMQKRKKRIVDYAKFKATT</sequence>
<feature type="compositionally biased region" description="Polar residues" evidence="2">
    <location>
        <begin position="532"/>
        <end position="547"/>
    </location>
</feature>
<dbReference type="InterPro" id="IPR035899">
    <property type="entry name" value="DBL_dom_sf"/>
</dbReference>
<feature type="region of interest" description="Disordered" evidence="2">
    <location>
        <begin position="530"/>
        <end position="557"/>
    </location>
</feature>
<feature type="domain" description="DH" evidence="3">
    <location>
        <begin position="451"/>
        <end position="672"/>
    </location>
</feature>
<dbReference type="SUPFAM" id="SSF103657">
    <property type="entry name" value="BAR/IMD domain-like"/>
    <property type="match status" value="1"/>
</dbReference>
<feature type="region of interest" description="Disordered" evidence="2">
    <location>
        <begin position="336"/>
        <end position="427"/>
    </location>
</feature>
<feature type="region of interest" description="Disordered" evidence="2">
    <location>
        <begin position="1"/>
        <end position="24"/>
    </location>
</feature>
<dbReference type="PROSITE" id="PS00741">
    <property type="entry name" value="DH_1"/>
    <property type="match status" value="1"/>
</dbReference>
<dbReference type="PANTHER" id="PTHR22834:SF20">
    <property type="entry name" value="SH3 DOMAIN-CONTAINING PROTEIN"/>
    <property type="match status" value="1"/>
</dbReference>
<dbReference type="SUPFAM" id="SSF48065">
    <property type="entry name" value="DBL homology domain (DH-domain)"/>
    <property type="match status" value="1"/>
</dbReference>
<dbReference type="CDD" id="cd00160">
    <property type="entry name" value="RhoGEF"/>
    <property type="match status" value="1"/>
</dbReference>
<feature type="compositionally biased region" description="Polar residues" evidence="2">
    <location>
        <begin position="1"/>
        <end position="12"/>
    </location>
</feature>
<reference evidence="4 5" key="1">
    <citation type="submission" date="2023-08" db="EMBL/GenBank/DDBJ databases">
        <title>Black Yeasts Isolated from many extreme environments.</title>
        <authorList>
            <person name="Coleine C."/>
            <person name="Stajich J.E."/>
            <person name="Selbmann L."/>
        </authorList>
    </citation>
    <scope>NUCLEOTIDE SEQUENCE [LARGE SCALE GENOMIC DNA]</scope>
    <source>
        <strain evidence="4 5">CCFEE 536</strain>
    </source>
</reference>
<keyword evidence="1" id="KW-0175">Coiled coil</keyword>
<feature type="region of interest" description="Disordered" evidence="2">
    <location>
        <begin position="164"/>
        <end position="187"/>
    </location>
</feature>
<dbReference type="Pfam" id="PF00621">
    <property type="entry name" value="RhoGEF"/>
    <property type="match status" value="1"/>
</dbReference>
<dbReference type="Proteomes" id="UP001357485">
    <property type="component" value="Unassembled WGS sequence"/>
</dbReference>
<accession>A0ABR0M6Y1</accession>
<dbReference type="InterPro" id="IPR001331">
    <property type="entry name" value="GDS_CDC24_CS"/>
</dbReference>
<feature type="region of interest" description="Disordered" evidence="2">
    <location>
        <begin position="281"/>
        <end position="306"/>
    </location>
</feature>
<comment type="caution">
    <text evidence="4">The sequence shown here is derived from an EMBL/GenBank/DDBJ whole genome shotgun (WGS) entry which is preliminary data.</text>
</comment>
<dbReference type="InterPro" id="IPR027267">
    <property type="entry name" value="AH/BAR_dom_sf"/>
</dbReference>
<dbReference type="SMART" id="SM00325">
    <property type="entry name" value="RhoGEF"/>
    <property type="match status" value="1"/>
</dbReference>